<evidence type="ECO:0000259" key="1">
    <source>
        <dbReference type="Pfam" id="PF09917"/>
    </source>
</evidence>
<accession>H1YFY3</accession>
<evidence type="ECO:0000313" key="2">
    <source>
        <dbReference type="EMBL" id="EHQ26271.1"/>
    </source>
</evidence>
<dbReference type="EMBL" id="CM001403">
    <property type="protein sequence ID" value="EHQ26271.1"/>
    <property type="molecule type" value="Genomic_DNA"/>
</dbReference>
<reference evidence="2" key="1">
    <citation type="submission" date="2011-09" db="EMBL/GenBank/DDBJ databases">
        <title>The permanent draft genome of Mucilaginibacter paludis DSM 18603.</title>
        <authorList>
            <consortium name="US DOE Joint Genome Institute (JGI-PGF)"/>
            <person name="Lucas S."/>
            <person name="Han J."/>
            <person name="Lapidus A."/>
            <person name="Bruce D."/>
            <person name="Goodwin L."/>
            <person name="Pitluck S."/>
            <person name="Peters L."/>
            <person name="Kyrpides N."/>
            <person name="Mavromatis K."/>
            <person name="Ivanova N."/>
            <person name="Mikhailova N."/>
            <person name="Held B."/>
            <person name="Detter J.C."/>
            <person name="Tapia R."/>
            <person name="Han C."/>
            <person name="Land M."/>
            <person name="Hauser L."/>
            <person name="Markowitz V."/>
            <person name="Cheng J.-F."/>
            <person name="Hugenholtz P."/>
            <person name="Woyke T."/>
            <person name="Wu D."/>
            <person name="Tindall B."/>
            <person name="Brambilla E."/>
            <person name="Klenk H.-P."/>
            <person name="Eisen J.A."/>
        </authorList>
    </citation>
    <scope>NUCLEOTIDE SEQUENCE [LARGE SCALE GENOMIC DNA]</scope>
    <source>
        <strain evidence="2">DSM 18603</strain>
    </source>
</reference>
<gene>
    <name evidence="2" type="ORF">Mucpa_2131</name>
</gene>
<dbReference type="Gene3D" id="2.40.128.520">
    <property type="match status" value="1"/>
</dbReference>
<dbReference type="InterPro" id="IPR019223">
    <property type="entry name" value="DUF2147"/>
</dbReference>
<dbReference type="PANTHER" id="PTHR36919">
    <property type="entry name" value="BLR1215 PROTEIN"/>
    <property type="match status" value="1"/>
</dbReference>
<dbReference type="RefSeq" id="WP_008506323.1">
    <property type="nucleotide sequence ID" value="NZ_CM001403.1"/>
</dbReference>
<keyword evidence="3" id="KW-1185">Reference proteome</keyword>
<dbReference type="AlphaFoldDB" id="H1YFY3"/>
<proteinExistence type="predicted"/>
<dbReference type="Pfam" id="PF09917">
    <property type="entry name" value="DUF2147"/>
    <property type="match status" value="1"/>
</dbReference>
<organism evidence="2 3">
    <name type="scientific">Mucilaginibacter paludis DSM 18603</name>
    <dbReference type="NCBI Taxonomy" id="714943"/>
    <lineage>
        <taxon>Bacteria</taxon>
        <taxon>Pseudomonadati</taxon>
        <taxon>Bacteroidota</taxon>
        <taxon>Sphingobacteriia</taxon>
        <taxon>Sphingobacteriales</taxon>
        <taxon>Sphingobacteriaceae</taxon>
        <taxon>Mucilaginibacter</taxon>
    </lineage>
</organism>
<dbReference type="HOGENOM" id="CLU_108869_2_1_10"/>
<dbReference type="eggNOG" id="COG4731">
    <property type="taxonomic scope" value="Bacteria"/>
</dbReference>
<dbReference type="PANTHER" id="PTHR36919:SF2">
    <property type="entry name" value="BLL6627 PROTEIN"/>
    <property type="match status" value="1"/>
</dbReference>
<sequence length="157" mass="17925">MTVKPLRLIFSLITILLFGLAPINIDAQSTSRCDLICGKWMSSEKNLSVLVYKEGEQFKAKIIWFDDSDDKSRPMETRQDTDNPDPSLRNQKILGSSILRNLVYQPSSNSWENGLIYDAKHGRHWNSAACITPQGVLKVTGYWHFKFIGKTLTFTRV</sequence>
<name>H1YFY3_9SPHI</name>
<evidence type="ECO:0000313" key="3">
    <source>
        <dbReference type="Proteomes" id="UP000002774"/>
    </source>
</evidence>
<dbReference type="OrthoDB" id="9814399at2"/>
<dbReference type="Proteomes" id="UP000002774">
    <property type="component" value="Chromosome"/>
</dbReference>
<dbReference type="STRING" id="714943.Mucpa_2131"/>
<protein>
    <recommendedName>
        <fullName evidence="1">DUF2147 domain-containing protein</fullName>
    </recommendedName>
</protein>
<feature type="domain" description="DUF2147" evidence="1">
    <location>
        <begin position="38"/>
        <end position="156"/>
    </location>
</feature>